<name>A0A1V1PFJ3_9BACT</name>
<dbReference type="Gene3D" id="1.25.40.10">
    <property type="entry name" value="Tetratricopeptide repeat domain"/>
    <property type="match status" value="1"/>
</dbReference>
<dbReference type="PANTHER" id="PTHR44858">
    <property type="entry name" value="TETRATRICOPEPTIDE REPEAT PROTEIN 6"/>
    <property type="match status" value="1"/>
</dbReference>
<reference evidence="5" key="1">
    <citation type="submission" date="2012-11" db="EMBL/GenBank/DDBJ databases">
        <authorList>
            <person name="Lucero-Rivera Y.E."/>
            <person name="Tovar-Ramirez D."/>
        </authorList>
    </citation>
    <scope>NUCLEOTIDE SEQUENCE [LARGE SCALE GENOMIC DNA]</scope>
    <source>
        <strain evidence="5">Araruama</strain>
    </source>
</reference>
<dbReference type="Proteomes" id="UP000189670">
    <property type="component" value="Unassembled WGS sequence"/>
</dbReference>
<evidence type="ECO:0000256" key="3">
    <source>
        <dbReference type="PROSITE-ProRule" id="PRU00339"/>
    </source>
</evidence>
<organism evidence="4 5">
    <name type="scientific">Candidatus Magnetoglobus multicellularis str. Araruama</name>
    <dbReference type="NCBI Taxonomy" id="890399"/>
    <lineage>
        <taxon>Bacteria</taxon>
        <taxon>Pseudomonadati</taxon>
        <taxon>Thermodesulfobacteriota</taxon>
        <taxon>Desulfobacteria</taxon>
        <taxon>Desulfobacterales</taxon>
        <taxon>Desulfobacteraceae</taxon>
        <taxon>Candidatus Magnetoglobus</taxon>
    </lineage>
</organism>
<protein>
    <submittedName>
        <fullName evidence="4">Tetratricopeptide TPR 2 repeat protein</fullName>
    </submittedName>
</protein>
<dbReference type="AlphaFoldDB" id="A0A1V1PFJ3"/>
<proteinExistence type="predicted"/>
<keyword evidence="1" id="KW-0677">Repeat</keyword>
<sequence>MNMKSGGKMTNVPFIKNLLVFVIFILLIPGIANTSFQKGGAYYDLGVFAFEDKKYEEAQTYLTKALTYMPNDPFCHFYIGRTYLESGKLSLARKHLYLAKELNPHIYGLTYELAYLTFKEKKYARAFQLFEQNIKKNPKHVLSRYHAAICLFHLKQYPKALLYFKKSSEQSPYIRNNCQYYMAICYTQSGNTDRSLEILNHLKNQLKSGQLKDDVLKWIQLIEKLKKKQKPFQLLVKTEYQYNDNVLLQSPDMEMEDQDTDQKDSIVSAYFSANYTFFKEKPLHFETGYRHYQSFHQDLTEYNMVASTLVFNMGYQFEPIVFNLGYIPAHYWVDTELFIRRHRFKPELIWTVHEHMHYALSAYYEKQTWLQNHEKDGHLISMANDFYYKWKNTFIVAGLSAEENHASKQDQSFEQLKLNAGISVMLPWKVKCHLSGFYVSKRYQGIDTVYGVKRKDTKKFLGLTFAKTLLDKGDLLKMGYNYTENNSTINDLDYQKHITLLSYEIKY</sequence>
<gene>
    <name evidence="4" type="ORF">OMM_00781</name>
</gene>
<dbReference type="InterPro" id="IPR050498">
    <property type="entry name" value="Ycf3"/>
</dbReference>
<feature type="repeat" description="TPR" evidence="3">
    <location>
        <begin position="107"/>
        <end position="140"/>
    </location>
</feature>
<dbReference type="InterPro" id="IPR011990">
    <property type="entry name" value="TPR-like_helical_dom_sf"/>
</dbReference>
<evidence type="ECO:0000256" key="2">
    <source>
        <dbReference type="ARBA" id="ARBA00022803"/>
    </source>
</evidence>
<accession>A0A1V1PFJ3</accession>
<dbReference type="EMBL" id="ATBP01000045">
    <property type="protein sequence ID" value="ETR73661.1"/>
    <property type="molecule type" value="Genomic_DNA"/>
</dbReference>
<evidence type="ECO:0000313" key="4">
    <source>
        <dbReference type="EMBL" id="ETR73661.1"/>
    </source>
</evidence>
<feature type="repeat" description="TPR" evidence="3">
    <location>
        <begin position="39"/>
        <end position="72"/>
    </location>
</feature>
<dbReference type="PANTHER" id="PTHR44858:SF1">
    <property type="entry name" value="UDP-N-ACETYLGLUCOSAMINE--PEPTIDE N-ACETYLGLUCOSAMINYLTRANSFERASE SPINDLY-RELATED"/>
    <property type="match status" value="1"/>
</dbReference>
<dbReference type="SUPFAM" id="SSF48452">
    <property type="entry name" value="TPR-like"/>
    <property type="match status" value="1"/>
</dbReference>
<dbReference type="InterPro" id="IPR019734">
    <property type="entry name" value="TPR_rpt"/>
</dbReference>
<keyword evidence="2 3" id="KW-0802">TPR repeat</keyword>
<evidence type="ECO:0000313" key="5">
    <source>
        <dbReference type="Proteomes" id="UP000189670"/>
    </source>
</evidence>
<dbReference type="PROSITE" id="PS50005">
    <property type="entry name" value="TPR"/>
    <property type="match status" value="2"/>
</dbReference>
<dbReference type="Pfam" id="PF12895">
    <property type="entry name" value="ANAPC3"/>
    <property type="match status" value="1"/>
</dbReference>
<evidence type="ECO:0000256" key="1">
    <source>
        <dbReference type="ARBA" id="ARBA00022737"/>
    </source>
</evidence>
<dbReference type="SMART" id="SM00028">
    <property type="entry name" value="TPR"/>
    <property type="match status" value="4"/>
</dbReference>
<comment type="caution">
    <text evidence="4">The sequence shown here is derived from an EMBL/GenBank/DDBJ whole genome shotgun (WGS) entry which is preliminary data.</text>
</comment>